<feature type="region of interest" description="Disordered" evidence="1">
    <location>
        <begin position="145"/>
        <end position="174"/>
    </location>
</feature>
<keyword evidence="3" id="KW-1185">Reference proteome</keyword>
<organism evidence="2 3">
    <name type="scientific">Henosepilachna vigintioctopunctata</name>
    <dbReference type="NCBI Taxonomy" id="420089"/>
    <lineage>
        <taxon>Eukaryota</taxon>
        <taxon>Metazoa</taxon>
        <taxon>Ecdysozoa</taxon>
        <taxon>Arthropoda</taxon>
        <taxon>Hexapoda</taxon>
        <taxon>Insecta</taxon>
        <taxon>Pterygota</taxon>
        <taxon>Neoptera</taxon>
        <taxon>Endopterygota</taxon>
        <taxon>Coleoptera</taxon>
        <taxon>Polyphaga</taxon>
        <taxon>Cucujiformia</taxon>
        <taxon>Coccinelloidea</taxon>
        <taxon>Coccinellidae</taxon>
        <taxon>Epilachninae</taxon>
        <taxon>Epilachnini</taxon>
        <taxon>Henosepilachna</taxon>
    </lineage>
</organism>
<sequence length="174" mass="19767">MKFTGKLGKDNAMLIHRDIGFKSIDLILKYRELAGVNKFNKYVLGIPSDCHSQPTLKACALIRRIAEESGIKDSQLIRTRVLRPHLATETAHENVDPRLESRVSDFMSHHRKIHEDYYVMSKKTDDITKVSTLLENFSSAPKTKQIVPHSSIELKRRDSASSTSDEESISDIDD</sequence>
<accession>A0AAW1VJQ3</accession>
<dbReference type="Proteomes" id="UP001431783">
    <property type="component" value="Unassembled WGS sequence"/>
</dbReference>
<dbReference type="AlphaFoldDB" id="A0AAW1VJQ3"/>
<name>A0AAW1VJQ3_9CUCU</name>
<evidence type="ECO:0000256" key="1">
    <source>
        <dbReference type="SAM" id="MobiDB-lite"/>
    </source>
</evidence>
<dbReference type="EMBL" id="JARQZJ010000144">
    <property type="protein sequence ID" value="KAK9893039.1"/>
    <property type="molecule type" value="Genomic_DNA"/>
</dbReference>
<gene>
    <name evidence="2" type="ORF">WA026_023339</name>
</gene>
<evidence type="ECO:0000313" key="3">
    <source>
        <dbReference type="Proteomes" id="UP001431783"/>
    </source>
</evidence>
<dbReference type="PANTHER" id="PTHR33480">
    <property type="entry name" value="SET DOMAIN-CONTAINING PROTEIN-RELATED"/>
    <property type="match status" value="1"/>
</dbReference>
<protein>
    <submittedName>
        <fullName evidence="2">Uncharacterized protein</fullName>
    </submittedName>
</protein>
<evidence type="ECO:0000313" key="2">
    <source>
        <dbReference type="EMBL" id="KAK9893039.1"/>
    </source>
</evidence>
<feature type="compositionally biased region" description="Acidic residues" evidence="1">
    <location>
        <begin position="164"/>
        <end position="174"/>
    </location>
</feature>
<reference evidence="2 3" key="1">
    <citation type="submission" date="2023-03" db="EMBL/GenBank/DDBJ databases">
        <title>Genome insight into feeding habits of ladybird beetles.</title>
        <authorList>
            <person name="Li H.-S."/>
            <person name="Huang Y.-H."/>
            <person name="Pang H."/>
        </authorList>
    </citation>
    <scope>NUCLEOTIDE SEQUENCE [LARGE SCALE GENOMIC DNA]</scope>
    <source>
        <strain evidence="2">SYSU_2023b</strain>
        <tissue evidence="2">Whole body</tissue>
    </source>
</reference>
<proteinExistence type="predicted"/>
<comment type="caution">
    <text evidence="2">The sequence shown here is derived from an EMBL/GenBank/DDBJ whole genome shotgun (WGS) entry which is preliminary data.</text>
</comment>